<organism evidence="1 2">
    <name type="scientific">Pristionchus mayeri</name>
    <dbReference type="NCBI Taxonomy" id="1317129"/>
    <lineage>
        <taxon>Eukaryota</taxon>
        <taxon>Metazoa</taxon>
        <taxon>Ecdysozoa</taxon>
        <taxon>Nematoda</taxon>
        <taxon>Chromadorea</taxon>
        <taxon>Rhabditida</taxon>
        <taxon>Rhabditina</taxon>
        <taxon>Diplogasteromorpha</taxon>
        <taxon>Diplogasteroidea</taxon>
        <taxon>Neodiplogasteridae</taxon>
        <taxon>Pristionchus</taxon>
    </lineage>
</organism>
<keyword evidence="2" id="KW-1185">Reference proteome</keyword>
<accession>A0AAN5IC01</accession>
<evidence type="ECO:0000313" key="1">
    <source>
        <dbReference type="EMBL" id="GMR57196.1"/>
    </source>
</evidence>
<gene>
    <name evidence="1" type="ORF">PMAYCL1PPCAC_27391</name>
</gene>
<feature type="non-terminal residue" evidence="1">
    <location>
        <position position="1"/>
    </location>
</feature>
<reference evidence="2" key="1">
    <citation type="submission" date="2022-10" db="EMBL/GenBank/DDBJ databases">
        <title>Genome assembly of Pristionchus species.</title>
        <authorList>
            <person name="Yoshida K."/>
            <person name="Sommer R.J."/>
        </authorList>
    </citation>
    <scope>NUCLEOTIDE SEQUENCE [LARGE SCALE GENOMIC DNA]</scope>
    <source>
        <strain evidence="2">RS5460</strain>
    </source>
</reference>
<name>A0AAN5IC01_9BILA</name>
<comment type="caution">
    <text evidence="1">The sequence shown here is derived from an EMBL/GenBank/DDBJ whole genome shotgun (WGS) entry which is preliminary data.</text>
</comment>
<proteinExistence type="predicted"/>
<dbReference type="EMBL" id="BTRK01000006">
    <property type="protein sequence ID" value="GMR57196.1"/>
    <property type="molecule type" value="Genomic_DNA"/>
</dbReference>
<dbReference type="AlphaFoldDB" id="A0AAN5IC01"/>
<protein>
    <submittedName>
        <fullName evidence="1">Uncharacterized protein</fullName>
    </submittedName>
</protein>
<dbReference type="Proteomes" id="UP001328107">
    <property type="component" value="Unassembled WGS sequence"/>
</dbReference>
<evidence type="ECO:0000313" key="2">
    <source>
        <dbReference type="Proteomes" id="UP001328107"/>
    </source>
</evidence>
<feature type="non-terminal residue" evidence="1">
    <location>
        <position position="76"/>
    </location>
</feature>
<sequence>SNISVTMASIRPTQTNLQSHLARGRLYSFVRRFMSTPADAVGPVLYAVADAEMEGETGVTIDPMRGVTREWGENVE</sequence>